<dbReference type="EMBL" id="GDJX01009848">
    <property type="protein sequence ID" value="JAT58088.1"/>
    <property type="molecule type" value="Transcribed_RNA"/>
</dbReference>
<dbReference type="InterPro" id="IPR059002">
    <property type="entry name" value="IBH1_N"/>
</dbReference>
<dbReference type="AlphaFoldDB" id="A0A1D1YTV4"/>
<reference evidence="4" key="1">
    <citation type="submission" date="2015-07" db="EMBL/GenBank/DDBJ databases">
        <title>Transcriptome Assembly of Anthurium amnicola.</title>
        <authorList>
            <person name="Suzuki J."/>
        </authorList>
    </citation>
    <scope>NUCLEOTIDE SEQUENCE</scope>
</reference>
<dbReference type="InterPro" id="IPR044660">
    <property type="entry name" value="IBH1-like"/>
</dbReference>
<feature type="domain" description="IBH1-like N-terminal" evidence="3">
    <location>
        <begin position="21"/>
        <end position="80"/>
    </location>
</feature>
<evidence type="ECO:0000256" key="1">
    <source>
        <dbReference type="ARBA" id="ARBA00023015"/>
    </source>
</evidence>
<dbReference type="PANTHER" id="PTHR33124">
    <property type="entry name" value="TRANSCRIPTION FACTOR IBH1-LIKE 1"/>
    <property type="match status" value="1"/>
</dbReference>
<protein>
    <submittedName>
        <fullName evidence="4">Uncharacterized protein At4g30180</fullName>
    </submittedName>
</protein>
<evidence type="ECO:0000256" key="2">
    <source>
        <dbReference type="ARBA" id="ARBA00023163"/>
    </source>
</evidence>
<gene>
    <name evidence="4" type="primary">At4g30180_2</name>
    <name evidence="4" type="ORF">g.30397</name>
</gene>
<dbReference type="GO" id="GO:0006355">
    <property type="term" value="P:regulation of DNA-templated transcription"/>
    <property type="evidence" value="ECO:0007669"/>
    <property type="project" value="InterPro"/>
</dbReference>
<keyword evidence="1" id="KW-0805">Transcription regulation</keyword>
<dbReference type="Pfam" id="PF26576">
    <property type="entry name" value="IBH1_N"/>
    <property type="match status" value="1"/>
</dbReference>
<proteinExistence type="predicted"/>
<organism evidence="4">
    <name type="scientific">Anthurium amnicola</name>
    <dbReference type="NCBI Taxonomy" id="1678845"/>
    <lineage>
        <taxon>Eukaryota</taxon>
        <taxon>Viridiplantae</taxon>
        <taxon>Streptophyta</taxon>
        <taxon>Embryophyta</taxon>
        <taxon>Tracheophyta</taxon>
        <taxon>Spermatophyta</taxon>
        <taxon>Magnoliopsida</taxon>
        <taxon>Liliopsida</taxon>
        <taxon>Araceae</taxon>
        <taxon>Pothoideae</taxon>
        <taxon>Potheae</taxon>
        <taxon>Anthurium</taxon>
    </lineage>
</organism>
<evidence type="ECO:0000313" key="4">
    <source>
        <dbReference type="EMBL" id="JAT58088.1"/>
    </source>
</evidence>
<keyword evidence="2" id="KW-0804">Transcription</keyword>
<name>A0A1D1YTV4_9ARAE</name>
<evidence type="ECO:0000259" key="3">
    <source>
        <dbReference type="Pfam" id="PF26576"/>
    </source>
</evidence>
<sequence>MTKRTEVSPGNPNPNRPVLASHFVRALARIHRRRAGQPLPSRRAVIRCAGRIRRAAYASMAVAASPRRAWSRAVLRSLRGRASARLLGGRRVAEPAGKKIRVVSPKPSENEGNQEDELRRLVPGGRMMEFCSLLEETGHYIQCLTAQVLLMQRIADSMSG</sequence>
<dbReference type="PANTHER" id="PTHR33124:SF40">
    <property type="entry name" value="TRANSCRIPTION FACTOR IBH1"/>
    <property type="match status" value="1"/>
</dbReference>
<accession>A0A1D1YTV4</accession>